<dbReference type="Gene3D" id="2.60.200.40">
    <property type="match status" value="1"/>
</dbReference>
<dbReference type="GO" id="GO:0016020">
    <property type="term" value="C:membrane"/>
    <property type="evidence" value="ECO:0007669"/>
    <property type="project" value="GOC"/>
</dbReference>
<accession>A0A814SL27</accession>
<protein>
    <recommendedName>
        <fullName evidence="1">DAGKc domain-containing protein</fullName>
    </recommendedName>
</protein>
<name>A0A814SL27_9BILA</name>
<dbReference type="InterPro" id="IPR045363">
    <property type="entry name" value="CERK_C"/>
</dbReference>
<dbReference type="InterPro" id="IPR001206">
    <property type="entry name" value="Diacylglycerol_kinase_cat_dom"/>
</dbReference>
<dbReference type="GO" id="GO:0006672">
    <property type="term" value="P:ceramide metabolic process"/>
    <property type="evidence" value="ECO:0007669"/>
    <property type="project" value="TreeGrafter"/>
</dbReference>
<gene>
    <name evidence="2" type="ORF">JYZ213_LOCUS23996</name>
</gene>
<dbReference type="Gene3D" id="3.40.50.10330">
    <property type="entry name" value="Probable inorganic polyphosphate/atp-NAD kinase, domain 1"/>
    <property type="match status" value="1"/>
</dbReference>
<evidence type="ECO:0000259" key="1">
    <source>
        <dbReference type="PROSITE" id="PS50146"/>
    </source>
</evidence>
<feature type="domain" description="DAGKc" evidence="1">
    <location>
        <begin position="176"/>
        <end position="327"/>
    </location>
</feature>
<dbReference type="Proteomes" id="UP000663845">
    <property type="component" value="Unassembled WGS sequence"/>
</dbReference>
<proteinExistence type="predicted"/>
<organism evidence="2 3">
    <name type="scientific">Adineta steineri</name>
    <dbReference type="NCBI Taxonomy" id="433720"/>
    <lineage>
        <taxon>Eukaryota</taxon>
        <taxon>Metazoa</taxon>
        <taxon>Spiralia</taxon>
        <taxon>Gnathifera</taxon>
        <taxon>Rotifera</taxon>
        <taxon>Eurotatoria</taxon>
        <taxon>Bdelloidea</taxon>
        <taxon>Adinetida</taxon>
        <taxon>Adinetidae</taxon>
        <taxon>Adineta</taxon>
    </lineage>
</organism>
<sequence>MPSILFSTSCYIAGKLCYLRIYIDNDSNDLSLSTIDDLLSILDTCESILNATNILSSIRFHFELLIDKNKNSIHSNDNTIPETIFLNKLLNIKQTVKLSNTSNSSSKAQHFEQFSSQQISENYGMIPLESTQVDLSYINISKSFIWTVQRIQIEMSSIDAYQLHLVVTRYLSKLKHRPRHLLVFINPQCGKGKGRSVYEKKVLPLFEEANISVDTIYTERANHARDYINEHMSLDNYDGLICVGGDGIFSELCHSLLLKTARQAGLNMDDSKIDIKRPELRIGIIPAGSTDAVTFGTTGHNDPITSTLQIITGESLLIDIVTVHSERGFVCFMATMLAYGFFGNIIRQSDNWRLFGPLRYNLAGFFQFLRNTSYHTELIITEPLEKYDSKALINNLNRHLFGNTMKWQETIGEKSDSEESSVPLVIKREGQYRTINCLNMPCRCEKSKYGMSPSVHLGDGSFDIILVKRSWRMGLFRFLRHVANDARTIEELSNVERYRATEVIIRPVITQQKEIGNWACDGEVITANEVRIRAHHRALNLFASDPWQSNHSTINTATVSKNPITTNQILTQSQIKQKLFA</sequence>
<dbReference type="EMBL" id="CAJNOG010000290">
    <property type="protein sequence ID" value="CAF1149105.1"/>
    <property type="molecule type" value="Genomic_DNA"/>
</dbReference>
<reference evidence="2" key="1">
    <citation type="submission" date="2021-02" db="EMBL/GenBank/DDBJ databases">
        <authorList>
            <person name="Nowell W R."/>
        </authorList>
    </citation>
    <scope>NUCLEOTIDE SEQUENCE</scope>
</reference>
<evidence type="ECO:0000313" key="2">
    <source>
        <dbReference type="EMBL" id="CAF1149105.1"/>
    </source>
</evidence>
<comment type="caution">
    <text evidence="2">The sequence shown here is derived from an EMBL/GenBank/DDBJ whole genome shotgun (WGS) entry which is preliminary data.</text>
</comment>
<dbReference type="InterPro" id="IPR017438">
    <property type="entry name" value="ATP-NAD_kinase_N"/>
</dbReference>
<dbReference type="Pfam" id="PF19280">
    <property type="entry name" value="CERK_C"/>
    <property type="match status" value="1"/>
</dbReference>
<dbReference type="InterPro" id="IPR050187">
    <property type="entry name" value="Lipid_Phosphate_FormReg"/>
</dbReference>
<dbReference type="PANTHER" id="PTHR12358:SF111">
    <property type="entry name" value="CERAMIDE KINASE, ISOFORM A"/>
    <property type="match status" value="1"/>
</dbReference>
<dbReference type="PROSITE" id="PS50146">
    <property type="entry name" value="DAGK"/>
    <property type="match status" value="1"/>
</dbReference>
<dbReference type="GO" id="GO:0001729">
    <property type="term" value="F:ceramide kinase activity"/>
    <property type="evidence" value="ECO:0007669"/>
    <property type="project" value="TreeGrafter"/>
</dbReference>
<dbReference type="Pfam" id="PF00781">
    <property type="entry name" value="DAGK_cat"/>
    <property type="match status" value="1"/>
</dbReference>
<dbReference type="AlphaFoldDB" id="A0A814SL27"/>
<evidence type="ECO:0000313" key="3">
    <source>
        <dbReference type="Proteomes" id="UP000663845"/>
    </source>
</evidence>
<dbReference type="SUPFAM" id="SSF111331">
    <property type="entry name" value="NAD kinase/diacylglycerol kinase-like"/>
    <property type="match status" value="1"/>
</dbReference>
<dbReference type="InterPro" id="IPR016064">
    <property type="entry name" value="NAD/diacylglycerol_kinase_sf"/>
</dbReference>
<dbReference type="PANTHER" id="PTHR12358">
    <property type="entry name" value="SPHINGOSINE KINASE"/>
    <property type="match status" value="1"/>
</dbReference>